<dbReference type="RefSeq" id="WP_013161003.1">
    <property type="nucleotide sequence ID" value="NZ_CCYN01000039.1"/>
</dbReference>
<dbReference type="GeneID" id="61222221"/>
<evidence type="ECO:0000313" key="3">
    <source>
        <dbReference type="EMBL" id="SCQ78545.1"/>
    </source>
</evidence>
<dbReference type="PANTHER" id="PTHR31528:SF15">
    <property type="entry name" value="RIBOFLAVIN-BINDING PROTEIN RIBY"/>
    <property type="match status" value="1"/>
</dbReference>
<organism evidence="3 4">
    <name type="scientific">Propionibacterium freudenreichii</name>
    <dbReference type="NCBI Taxonomy" id="1744"/>
    <lineage>
        <taxon>Bacteria</taxon>
        <taxon>Bacillati</taxon>
        <taxon>Actinomycetota</taxon>
        <taxon>Actinomycetes</taxon>
        <taxon>Propionibacteriales</taxon>
        <taxon>Propionibacteriaceae</taxon>
        <taxon>Propionibacterium</taxon>
    </lineage>
</organism>
<feature type="chain" id="PRO_5009754079" evidence="1">
    <location>
        <begin position="25"/>
        <end position="335"/>
    </location>
</feature>
<evidence type="ECO:0000313" key="4">
    <source>
        <dbReference type="Proteomes" id="UP000250080"/>
    </source>
</evidence>
<dbReference type="PANTHER" id="PTHR31528">
    <property type="entry name" value="4-AMINO-5-HYDROXYMETHYL-2-METHYLPYRIMIDINE PHOSPHATE SYNTHASE THI11-RELATED"/>
    <property type="match status" value="1"/>
</dbReference>
<reference evidence="3 4" key="1">
    <citation type="submission" date="2016-09" db="EMBL/GenBank/DDBJ databases">
        <authorList>
            <person name="Laine KS P."/>
        </authorList>
    </citation>
    <scope>NUCLEOTIDE SEQUENCE [LARGE SCALE GENOMIC DNA]</scope>
    <source>
        <strain evidence="3">PFRJS-23</strain>
    </source>
</reference>
<dbReference type="InterPro" id="IPR027939">
    <property type="entry name" value="NMT1/THI5"/>
</dbReference>
<feature type="domain" description="SsuA/THI5-like" evidence="2">
    <location>
        <begin position="54"/>
        <end position="259"/>
    </location>
</feature>
<dbReference type="GO" id="GO:0009228">
    <property type="term" value="P:thiamine biosynthetic process"/>
    <property type="evidence" value="ECO:0007669"/>
    <property type="project" value="InterPro"/>
</dbReference>
<dbReference type="Proteomes" id="UP000250080">
    <property type="component" value="Chromosome I"/>
</dbReference>
<dbReference type="AlphaFoldDB" id="A0A0A8PK35"/>
<dbReference type="InterPro" id="IPR015168">
    <property type="entry name" value="SsuA/THI5"/>
</dbReference>
<name>A0A0A8PK35_9ACTN</name>
<feature type="signal peptide" evidence="1">
    <location>
        <begin position="1"/>
        <end position="24"/>
    </location>
</feature>
<dbReference type="OMA" id="GNEYPFF"/>
<dbReference type="Gene3D" id="3.40.190.10">
    <property type="entry name" value="Periplasmic binding protein-like II"/>
    <property type="match status" value="2"/>
</dbReference>
<gene>
    <name evidence="3" type="ORF">PFR_JS23_1135</name>
</gene>
<accession>A0A0A8PK35</accession>
<evidence type="ECO:0000256" key="1">
    <source>
        <dbReference type="SAM" id="SignalP"/>
    </source>
</evidence>
<dbReference type="SUPFAM" id="SSF53850">
    <property type="entry name" value="Periplasmic binding protein-like II"/>
    <property type="match status" value="1"/>
</dbReference>
<dbReference type="EMBL" id="LT618793">
    <property type="protein sequence ID" value="SCQ78545.1"/>
    <property type="molecule type" value="Genomic_DNA"/>
</dbReference>
<dbReference type="PROSITE" id="PS51257">
    <property type="entry name" value="PROKAR_LIPOPROTEIN"/>
    <property type="match status" value="1"/>
</dbReference>
<dbReference type="OrthoDB" id="174578at2"/>
<proteinExistence type="predicted"/>
<keyword evidence="1" id="KW-0732">Signal</keyword>
<dbReference type="Pfam" id="PF09084">
    <property type="entry name" value="NMT1"/>
    <property type="match status" value="1"/>
</dbReference>
<evidence type="ECO:0000259" key="2">
    <source>
        <dbReference type="Pfam" id="PF09084"/>
    </source>
</evidence>
<protein>
    <submittedName>
        <fullName evidence="3">ABC-type nitrate/sulfonate/bicarbonate transport system, periplasmic component (Precursor)</fullName>
    </submittedName>
</protein>
<sequence length="335" mass="35362">MTRHSRLTRFLLVLLALTLGTAMSACGNQSGSSSASSSAGIPLTVGLTYTPDIQFSPFYVAVQKGYFADEGLNVTLRHHGASESLMGALQSGTEDVVYAGGDEMLLSRSQGVDVVNFATMYQSHPAELIVPQGSSISSFADLRGHSIGIPGPFGENWYALLAMLRQAGLTQGDVNIQSIGYTQQAALMGNKVDAVVGFSNNDAVKFGQAGFPIREIRLDAATPLVALGLGASKATVTDKQDQLKAMMRALDKAVAYCTSDLDGTVALTEKYVPALSDDAQRAAARATLEATNKLYGSQLGKQDAQRWSDMATFMAESGIISKPVDAKESFVSLVG</sequence>